<dbReference type="OrthoDB" id="4937900at2759"/>
<dbReference type="InterPro" id="IPR036864">
    <property type="entry name" value="Zn2-C6_fun-type_DNA-bd_sf"/>
</dbReference>
<dbReference type="InterPro" id="IPR001138">
    <property type="entry name" value="Zn2Cys6_DnaBD"/>
</dbReference>
<dbReference type="Gene3D" id="4.10.240.10">
    <property type="entry name" value="Zn(2)-C6 fungal-type DNA-binding domain"/>
    <property type="match status" value="1"/>
</dbReference>
<dbReference type="PANTHER" id="PTHR47784:SF4">
    <property type="entry name" value="ZN(II)2CYS6 TRANSCRIPTION FACTOR (EUROFUNG)"/>
    <property type="match status" value="1"/>
</dbReference>
<evidence type="ECO:0000256" key="2">
    <source>
        <dbReference type="SAM" id="MobiDB-lite"/>
    </source>
</evidence>
<dbReference type="PANTHER" id="PTHR47784">
    <property type="entry name" value="STEROL UPTAKE CONTROL PROTEIN 2"/>
    <property type="match status" value="1"/>
</dbReference>
<evidence type="ECO:0000313" key="5">
    <source>
        <dbReference type="Proteomes" id="UP000054481"/>
    </source>
</evidence>
<proteinExistence type="predicted"/>
<gene>
    <name evidence="4" type="ORF">HIM_04038</name>
</gene>
<protein>
    <recommendedName>
        <fullName evidence="3">Zn(2)-C6 fungal-type domain-containing protein</fullName>
    </recommendedName>
</protein>
<dbReference type="GO" id="GO:0008270">
    <property type="term" value="F:zinc ion binding"/>
    <property type="evidence" value="ECO:0007669"/>
    <property type="project" value="InterPro"/>
</dbReference>
<feature type="region of interest" description="Disordered" evidence="2">
    <location>
        <begin position="64"/>
        <end position="92"/>
    </location>
</feature>
<dbReference type="InterPro" id="IPR053157">
    <property type="entry name" value="Sterol_Uptake_Regulator"/>
</dbReference>
<dbReference type="Pfam" id="PF00172">
    <property type="entry name" value="Zn_clus"/>
    <property type="match status" value="1"/>
</dbReference>
<reference evidence="4 5" key="1">
    <citation type="journal article" date="2014" name="Genome Biol. Evol.">
        <title>Comparative genomics and transcriptomics analyses reveal divergent lifestyle features of nematode endoparasitic fungus Hirsutella minnesotensis.</title>
        <authorList>
            <person name="Lai Y."/>
            <person name="Liu K."/>
            <person name="Zhang X."/>
            <person name="Zhang X."/>
            <person name="Li K."/>
            <person name="Wang N."/>
            <person name="Shu C."/>
            <person name="Wu Y."/>
            <person name="Wang C."/>
            <person name="Bushley K.E."/>
            <person name="Xiang M."/>
            <person name="Liu X."/>
        </authorList>
    </citation>
    <scope>NUCLEOTIDE SEQUENCE [LARGE SCALE GENOMIC DNA]</scope>
    <source>
        <strain evidence="4 5">3608</strain>
    </source>
</reference>
<organism evidence="4 5">
    <name type="scientific">Hirsutella minnesotensis 3608</name>
    <dbReference type="NCBI Taxonomy" id="1043627"/>
    <lineage>
        <taxon>Eukaryota</taxon>
        <taxon>Fungi</taxon>
        <taxon>Dikarya</taxon>
        <taxon>Ascomycota</taxon>
        <taxon>Pezizomycotina</taxon>
        <taxon>Sordariomycetes</taxon>
        <taxon>Hypocreomycetidae</taxon>
        <taxon>Hypocreales</taxon>
        <taxon>Ophiocordycipitaceae</taxon>
        <taxon>Hirsutella</taxon>
    </lineage>
</organism>
<evidence type="ECO:0000259" key="3">
    <source>
        <dbReference type="PROSITE" id="PS50048"/>
    </source>
</evidence>
<dbReference type="CDD" id="cd00067">
    <property type="entry name" value="GAL4"/>
    <property type="match status" value="1"/>
</dbReference>
<dbReference type="PROSITE" id="PS00463">
    <property type="entry name" value="ZN2_CY6_FUNGAL_1"/>
    <property type="match status" value="1"/>
</dbReference>
<dbReference type="GO" id="GO:0001228">
    <property type="term" value="F:DNA-binding transcription activator activity, RNA polymerase II-specific"/>
    <property type="evidence" value="ECO:0007669"/>
    <property type="project" value="TreeGrafter"/>
</dbReference>
<accession>A0A0F8A244</accession>
<dbReference type="SMART" id="SM00066">
    <property type="entry name" value="GAL4"/>
    <property type="match status" value="1"/>
</dbReference>
<name>A0A0F8A244_9HYPO</name>
<dbReference type="AlphaFoldDB" id="A0A0F8A244"/>
<dbReference type="SUPFAM" id="SSF57701">
    <property type="entry name" value="Zn2/Cys6 DNA-binding domain"/>
    <property type="match status" value="1"/>
</dbReference>
<dbReference type="Proteomes" id="UP000054481">
    <property type="component" value="Unassembled WGS sequence"/>
</dbReference>
<keyword evidence="5" id="KW-1185">Reference proteome</keyword>
<sequence length="419" mass="46527">MLRRRHKKSRNGCNECKRRHYKCDERHPVCTNCALSERDCSYPRAALATQRLPADLVGAGSAASSPSASEYNSLRSSESVPATPESSGAGGGAAGADLVNVDHMSFLLHFSMDIIHAEINDDLKQLAKRLTLQSALVQPFLLHEVLAISARHLATIDAANAVSYRQQATSLQTRAIQLFNSVEMVFDKSNAVAAILFSSYLGRHALVDTLTSRDHHIDAFLEKYADYAQLHRGLRVVASGVWPLLADTEFKPLMDMNPGYEYLPTRGHEFDGLAKFISADSGLDPESIDQCLDALRFLQIAKDEISDPRPRTLMLFIWGLMCQQPFVQMLLEKQPVALVVLGHYAGLLHYARHEWQIADSGRYIFGLVSDALGPDWAQHLTWPRTVFQARHNVPNLNLITDPGPEVKKLRSASISSMLN</sequence>
<dbReference type="PROSITE" id="PS50048">
    <property type="entry name" value="ZN2_CY6_FUNGAL_2"/>
    <property type="match status" value="1"/>
</dbReference>
<feature type="compositionally biased region" description="Polar residues" evidence="2">
    <location>
        <begin position="70"/>
        <end position="86"/>
    </location>
</feature>
<feature type="domain" description="Zn(2)-C6 fungal-type" evidence="3">
    <location>
        <begin position="12"/>
        <end position="42"/>
    </location>
</feature>
<evidence type="ECO:0000256" key="1">
    <source>
        <dbReference type="ARBA" id="ARBA00023242"/>
    </source>
</evidence>
<dbReference type="EMBL" id="KQ030510">
    <property type="protein sequence ID" value="KJZ76702.1"/>
    <property type="molecule type" value="Genomic_DNA"/>
</dbReference>
<keyword evidence="1" id="KW-0539">Nucleus</keyword>
<evidence type="ECO:0000313" key="4">
    <source>
        <dbReference type="EMBL" id="KJZ76702.1"/>
    </source>
</evidence>